<dbReference type="AlphaFoldDB" id="A0A6A6BB21"/>
<feature type="transmembrane region" description="Helical" evidence="6">
    <location>
        <begin position="181"/>
        <end position="200"/>
    </location>
</feature>
<protein>
    <recommendedName>
        <fullName evidence="7">Major facilitator superfamily (MFS) profile domain-containing protein</fullName>
    </recommendedName>
</protein>
<keyword evidence="2 6" id="KW-0812">Transmembrane</keyword>
<evidence type="ECO:0000259" key="7">
    <source>
        <dbReference type="PROSITE" id="PS50850"/>
    </source>
</evidence>
<feature type="transmembrane region" description="Helical" evidence="6">
    <location>
        <begin position="499"/>
        <end position="519"/>
    </location>
</feature>
<feature type="transmembrane region" description="Helical" evidence="6">
    <location>
        <begin position="122"/>
        <end position="141"/>
    </location>
</feature>
<accession>A0A6A6BB21</accession>
<evidence type="ECO:0000256" key="6">
    <source>
        <dbReference type="SAM" id="Phobius"/>
    </source>
</evidence>
<feature type="region of interest" description="Disordered" evidence="5">
    <location>
        <begin position="18"/>
        <end position="45"/>
    </location>
</feature>
<name>A0A6A6BB21_9PEZI</name>
<dbReference type="GO" id="GO:0016020">
    <property type="term" value="C:membrane"/>
    <property type="evidence" value="ECO:0007669"/>
    <property type="project" value="UniProtKB-SubCell"/>
</dbReference>
<dbReference type="PANTHER" id="PTHR42718">
    <property type="entry name" value="MAJOR FACILITATOR SUPERFAMILY MULTIDRUG TRANSPORTER MFSC"/>
    <property type="match status" value="1"/>
</dbReference>
<dbReference type="EMBL" id="ML995487">
    <property type="protein sequence ID" value="KAF2141290.1"/>
    <property type="molecule type" value="Genomic_DNA"/>
</dbReference>
<keyword evidence="3 6" id="KW-1133">Transmembrane helix</keyword>
<dbReference type="InterPro" id="IPR020846">
    <property type="entry name" value="MFS_dom"/>
</dbReference>
<organism evidence="8 9">
    <name type="scientific">Aplosporella prunicola CBS 121167</name>
    <dbReference type="NCBI Taxonomy" id="1176127"/>
    <lineage>
        <taxon>Eukaryota</taxon>
        <taxon>Fungi</taxon>
        <taxon>Dikarya</taxon>
        <taxon>Ascomycota</taxon>
        <taxon>Pezizomycotina</taxon>
        <taxon>Dothideomycetes</taxon>
        <taxon>Dothideomycetes incertae sedis</taxon>
        <taxon>Botryosphaeriales</taxon>
        <taxon>Aplosporellaceae</taxon>
        <taxon>Aplosporella</taxon>
    </lineage>
</organism>
<dbReference type="InterPro" id="IPR036259">
    <property type="entry name" value="MFS_trans_sf"/>
</dbReference>
<feature type="transmembrane region" description="Helical" evidence="6">
    <location>
        <begin position="56"/>
        <end position="80"/>
    </location>
</feature>
<keyword evidence="4 6" id="KW-0472">Membrane</keyword>
<dbReference type="OrthoDB" id="2130629at2759"/>
<comment type="subcellular location">
    <subcellularLocation>
        <location evidence="1">Membrane</location>
        <topology evidence="1">Multi-pass membrane protein</topology>
    </subcellularLocation>
</comment>
<evidence type="ECO:0000313" key="8">
    <source>
        <dbReference type="EMBL" id="KAF2141290.1"/>
    </source>
</evidence>
<feature type="transmembrane region" description="Helical" evidence="6">
    <location>
        <begin position="147"/>
        <end position="169"/>
    </location>
</feature>
<dbReference type="SUPFAM" id="SSF103473">
    <property type="entry name" value="MFS general substrate transporter"/>
    <property type="match status" value="1"/>
</dbReference>
<evidence type="ECO:0000313" key="9">
    <source>
        <dbReference type="Proteomes" id="UP000799438"/>
    </source>
</evidence>
<feature type="transmembrane region" description="Helical" evidence="6">
    <location>
        <begin position="451"/>
        <end position="479"/>
    </location>
</feature>
<feature type="transmembrane region" description="Helical" evidence="6">
    <location>
        <begin position="212"/>
        <end position="232"/>
    </location>
</feature>
<gene>
    <name evidence="8" type="ORF">K452DRAFT_272011</name>
</gene>
<reference evidence="8" key="1">
    <citation type="journal article" date="2020" name="Stud. Mycol.">
        <title>101 Dothideomycetes genomes: a test case for predicting lifestyles and emergence of pathogens.</title>
        <authorList>
            <person name="Haridas S."/>
            <person name="Albert R."/>
            <person name="Binder M."/>
            <person name="Bloem J."/>
            <person name="Labutti K."/>
            <person name="Salamov A."/>
            <person name="Andreopoulos B."/>
            <person name="Baker S."/>
            <person name="Barry K."/>
            <person name="Bills G."/>
            <person name="Bluhm B."/>
            <person name="Cannon C."/>
            <person name="Castanera R."/>
            <person name="Culley D."/>
            <person name="Daum C."/>
            <person name="Ezra D."/>
            <person name="Gonzalez J."/>
            <person name="Henrissat B."/>
            <person name="Kuo A."/>
            <person name="Liang C."/>
            <person name="Lipzen A."/>
            <person name="Lutzoni F."/>
            <person name="Magnuson J."/>
            <person name="Mondo S."/>
            <person name="Nolan M."/>
            <person name="Ohm R."/>
            <person name="Pangilinan J."/>
            <person name="Park H.-J."/>
            <person name="Ramirez L."/>
            <person name="Alfaro M."/>
            <person name="Sun H."/>
            <person name="Tritt A."/>
            <person name="Yoshinaga Y."/>
            <person name="Zwiers L.-H."/>
            <person name="Turgeon B."/>
            <person name="Goodwin S."/>
            <person name="Spatafora J."/>
            <person name="Crous P."/>
            <person name="Grigoriev I."/>
        </authorList>
    </citation>
    <scope>NUCLEOTIDE SEQUENCE</scope>
    <source>
        <strain evidence="8">CBS 121167</strain>
    </source>
</reference>
<evidence type="ECO:0000256" key="1">
    <source>
        <dbReference type="ARBA" id="ARBA00004141"/>
    </source>
</evidence>
<dbReference type="Gene3D" id="1.20.1250.20">
    <property type="entry name" value="MFS general substrate transporter like domains"/>
    <property type="match status" value="2"/>
</dbReference>
<feature type="transmembrane region" description="Helical" evidence="6">
    <location>
        <begin position="324"/>
        <end position="344"/>
    </location>
</feature>
<feature type="transmembrane region" description="Helical" evidence="6">
    <location>
        <begin position="414"/>
        <end position="439"/>
    </location>
</feature>
<feature type="transmembrane region" description="Helical" evidence="6">
    <location>
        <begin position="285"/>
        <end position="304"/>
    </location>
</feature>
<dbReference type="Pfam" id="PF07690">
    <property type="entry name" value="MFS_1"/>
    <property type="match status" value="1"/>
</dbReference>
<evidence type="ECO:0000256" key="3">
    <source>
        <dbReference type="ARBA" id="ARBA00022989"/>
    </source>
</evidence>
<feature type="transmembrane region" description="Helical" evidence="6">
    <location>
        <begin position="364"/>
        <end position="382"/>
    </location>
</feature>
<proteinExistence type="predicted"/>
<dbReference type="RefSeq" id="XP_033397003.1">
    <property type="nucleotide sequence ID" value="XM_033539065.1"/>
</dbReference>
<dbReference type="InterPro" id="IPR011701">
    <property type="entry name" value="MFS"/>
</dbReference>
<feature type="domain" description="Major facilitator superfamily (MFS) profile" evidence="7">
    <location>
        <begin position="57"/>
        <end position="523"/>
    </location>
</feature>
<sequence length="530" mass="56440">MSHTTTAVELDAFHGDSKAPARFSTSEAAGAVEERSEGSTTTTEDAPSYSILRCSVIFAALTGVTTASSLTTGLLAVALPKMAADLEIPNSLLLWPASIYGLTSGCSLLIAGSIADAVGSRIVYLVGCLLLALCALASALAQTSTQLIVFRGFQGIAASCCLPTAVSILSENFPGGRRRNIGFALLGSGQPLGYSLGLFLGGFFVDSVGWRYAWYLSAGIAFVVLLAAVWALPPDSVNGKLTLKQFFQRIDWIGAFIASASLGMLSYVLAVVSEGSSRIKDAENIVLLCIACALIPVFIFWMNFRVKQAKPALIPNYLWRKASFSSICLMVFLTWAAVQTVEYYFSLFFQKVQGLSAMQTSLRFLPNVLIGIVLSVVTGMVIHKWSAYWVVLGVSLVSAISPLLLAIANPNWSYWYALFWAMLLSPLAGDVLFVISNLVITSVFPGTTQALAGAVFNTVSQFGTAVGLAIMAVISSSVTDKSHFPDKDSPDALLEGYRASFWVCFAATLFSCAIGVVGLRSVGKIGIKQE</sequence>
<feature type="transmembrane region" description="Helical" evidence="6">
    <location>
        <begin position="389"/>
        <end position="408"/>
    </location>
</feature>
<dbReference type="GO" id="GO:0022857">
    <property type="term" value="F:transmembrane transporter activity"/>
    <property type="evidence" value="ECO:0007669"/>
    <property type="project" value="InterPro"/>
</dbReference>
<dbReference type="GeneID" id="54296561"/>
<evidence type="ECO:0000256" key="5">
    <source>
        <dbReference type="SAM" id="MobiDB-lite"/>
    </source>
</evidence>
<dbReference type="PROSITE" id="PS50850">
    <property type="entry name" value="MFS"/>
    <property type="match status" value="1"/>
</dbReference>
<feature type="transmembrane region" description="Helical" evidence="6">
    <location>
        <begin position="252"/>
        <end position="273"/>
    </location>
</feature>
<keyword evidence="9" id="KW-1185">Reference proteome</keyword>
<dbReference type="Proteomes" id="UP000799438">
    <property type="component" value="Unassembled WGS sequence"/>
</dbReference>
<evidence type="ECO:0000256" key="4">
    <source>
        <dbReference type="ARBA" id="ARBA00023136"/>
    </source>
</evidence>
<dbReference type="PANTHER" id="PTHR42718:SF10">
    <property type="entry name" value="TRANSPORTER, PUTATIVE (AFU_ORTHOLOGUE AFUA_8G06760)-RELATED"/>
    <property type="match status" value="1"/>
</dbReference>
<evidence type="ECO:0000256" key="2">
    <source>
        <dbReference type="ARBA" id="ARBA00022692"/>
    </source>
</evidence>
<feature type="transmembrane region" description="Helical" evidence="6">
    <location>
        <begin position="92"/>
        <end position="115"/>
    </location>
</feature>